<evidence type="ECO:0000256" key="2">
    <source>
        <dbReference type="ARBA" id="ARBA00005254"/>
    </source>
</evidence>
<accession>A0A5B7YBN5</accession>
<keyword evidence="4" id="KW-0443">Lipid metabolism</keyword>
<dbReference type="PANTHER" id="PTHR43149">
    <property type="entry name" value="ENOYL-COA HYDRATASE"/>
    <property type="match status" value="1"/>
</dbReference>
<dbReference type="RefSeq" id="WP_139755894.1">
    <property type="nucleotide sequence ID" value="NZ_CP039852.1"/>
</dbReference>
<dbReference type="Proteomes" id="UP000304912">
    <property type="component" value="Chromosome"/>
</dbReference>
<reference evidence="7 8" key="1">
    <citation type="submission" date="2019-04" db="EMBL/GenBank/DDBJ databases">
        <title>Salinimonas iocasae sp. nov., a halophilic bacterium isolated from the outer tube casing of tubeworms in Okinawa Trough.</title>
        <authorList>
            <person name="Zhang H."/>
            <person name="Wang H."/>
            <person name="Li C."/>
        </authorList>
    </citation>
    <scope>NUCLEOTIDE SEQUENCE [LARGE SCALE GENOMIC DNA]</scope>
    <source>
        <strain evidence="7 8">KX18D6</strain>
    </source>
</reference>
<dbReference type="InterPro" id="IPR014748">
    <property type="entry name" value="Enoyl-CoA_hydra_C"/>
</dbReference>
<dbReference type="AlphaFoldDB" id="A0A5B7YBN5"/>
<dbReference type="InterPro" id="IPR045002">
    <property type="entry name" value="Ech1-like"/>
</dbReference>
<dbReference type="GO" id="GO:0006635">
    <property type="term" value="P:fatty acid beta-oxidation"/>
    <property type="evidence" value="ECO:0007669"/>
    <property type="project" value="UniProtKB-UniPathway"/>
</dbReference>
<evidence type="ECO:0000256" key="4">
    <source>
        <dbReference type="ARBA" id="ARBA00023098"/>
    </source>
</evidence>
<proteinExistence type="inferred from homology"/>
<feature type="region of interest" description="Disordered" evidence="6">
    <location>
        <begin position="269"/>
        <end position="288"/>
    </location>
</feature>
<dbReference type="NCBIfam" id="NF004794">
    <property type="entry name" value="PRK06142.1"/>
    <property type="match status" value="1"/>
</dbReference>
<dbReference type="EMBL" id="CP039852">
    <property type="protein sequence ID" value="QCZ93147.1"/>
    <property type="molecule type" value="Genomic_DNA"/>
</dbReference>
<evidence type="ECO:0000256" key="6">
    <source>
        <dbReference type="SAM" id="MobiDB-lite"/>
    </source>
</evidence>
<sequence>MRQSEDEQLRQFETLRVSYNEHIAILTLDRPEALNSMNPAFWQEFPRAVREIDDSGQARALIINASGKHFCAGMDLAVFQAMGKSFTGDPARRAEQMRRKVLFLQDAFNALEAVRIPVLAAVQGAAIGGAVDLLCACDMRYCTTDAYFSVKETELGMTADLGTLQRLPRLIPMGLAKELAYTGRNFTSEQALQAGFVNNVYADMDTLMDGVTQIAKSISRHSPMAVAGTKTMINYAADHSVADSLNFMATWQAGMFQMEDVNTAMQAKKQDQAPHYAPLEPGITSIDD</sequence>
<keyword evidence="3" id="KW-0276">Fatty acid metabolism</keyword>
<organism evidence="7 8">
    <name type="scientific">Salinimonas iocasae</name>
    <dbReference type="NCBI Taxonomy" id="2572577"/>
    <lineage>
        <taxon>Bacteria</taxon>
        <taxon>Pseudomonadati</taxon>
        <taxon>Pseudomonadota</taxon>
        <taxon>Gammaproteobacteria</taxon>
        <taxon>Alteromonadales</taxon>
        <taxon>Alteromonadaceae</taxon>
        <taxon>Alteromonas/Salinimonas group</taxon>
        <taxon>Salinimonas</taxon>
    </lineage>
</organism>
<dbReference type="CDD" id="cd06558">
    <property type="entry name" value="crotonase-like"/>
    <property type="match status" value="1"/>
</dbReference>
<dbReference type="Gene3D" id="1.10.12.10">
    <property type="entry name" value="Lyase 2-enoyl-coa Hydratase, Chain A, domain 2"/>
    <property type="match status" value="1"/>
</dbReference>
<comment type="pathway">
    <text evidence="1">Lipid metabolism; fatty acid beta-oxidation.</text>
</comment>
<dbReference type="InterPro" id="IPR001753">
    <property type="entry name" value="Enoyl-CoA_hydra/iso"/>
</dbReference>
<dbReference type="FunFam" id="1.10.12.10:FF:000004">
    <property type="entry name" value="Delta3,5-delta2,4-dienoyl-CoA isomerase"/>
    <property type="match status" value="1"/>
</dbReference>
<evidence type="ECO:0000313" key="7">
    <source>
        <dbReference type="EMBL" id="QCZ93147.1"/>
    </source>
</evidence>
<dbReference type="GO" id="GO:0016853">
    <property type="term" value="F:isomerase activity"/>
    <property type="evidence" value="ECO:0007669"/>
    <property type="project" value="UniProtKB-KW"/>
</dbReference>
<comment type="similarity">
    <text evidence="2">Belongs to the enoyl-CoA hydratase/isomerase family.</text>
</comment>
<dbReference type="SUPFAM" id="SSF52096">
    <property type="entry name" value="ClpP/crotonase"/>
    <property type="match status" value="1"/>
</dbReference>
<dbReference type="KEGG" id="salk:FBQ74_06445"/>
<name>A0A5B7YBN5_9ALTE</name>
<dbReference type="InterPro" id="IPR029045">
    <property type="entry name" value="ClpP/crotonase-like_dom_sf"/>
</dbReference>
<keyword evidence="8" id="KW-1185">Reference proteome</keyword>
<evidence type="ECO:0000313" key="8">
    <source>
        <dbReference type="Proteomes" id="UP000304912"/>
    </source>
</evidence>
<dbReference type="Pfam" id="PF00378">
    <property type="entry name" value="ECH_1"/>
    <property type="match status" value="1"/>
</dbReference>
<evidence type="ECO:0000256" key="5">
    <source>
        <dbReference type="ARBA" id="ARBA00023235"/>
    </source>
</evidence>
<evidence type="ECO:0000256" key="3">
    <source>
        <dbReference type="ARBA" id="ARBA00022832"/>
    </source>
</evidence>
<dbReference type="UniPathway" id="UPA00659"/>
<dbReference type="Gene3D" id="3.90.226.10">
    <property type="entry name" value="2-enoyl-CoA Hydratase, Chain A, domain 1"/>
    <property type="match status" value="1"/>
</dbReference>
<evidence type="ECO:0000256" key="1">
    <source>
        <dbReference type="ARBA" id="ARBA00005005"/>
    </source>
</evidence>
<protein>
    <submittedName>
        <fullName evidence="7">Crotonase/enoyl-CoA hydratase family protein</fullName>
    </submittedName>
</protein>
<dbReference type="OrthoDB" id="4608673at2"/>
<gene>
    <name evidence="7" type="ORF">FBQ74_06445</name>
</gene>
<keyword evidence="5" id="KW-0413">Isomerase</keyword>